<dbReference type="Gene3D" id="2.10.109.10">
    <property type="entry name" value="Umud Fragment, subunit A"/>
    <property type="match status" value="1"/>
</dbReference>
<dbReference type="Pfam" id="PF00717">
    <property type="entry name" value="Peptidase_S24"/>
    <property type="match status" value="1"/>
</dbReference>
<dbReference type="InterPro" id="IPR010982">
    <property type="entry name" value="Lambda_DNA-bd_dom_sf"/>
</dbReference>
<gene>
    <name evidence="7" type="ORF">ACFSGJ_16530</name>
</gene>
<comment type="caution">
    <text evidence="7">The sequence shown here is derived from an EMBL/GenBank/DDBJ whole genome shotgun (WGS) entry which is preliminary data.</text>
</comment>
<evidence type="ECO:0000256" key="3">
    <source>
        <dbReference type="ARBA" id="ARBA00023015"/>
    </source>
</evidence>
<dbReference type="CDD" id="cd00093">
    <property type="entry name" value="HTH_XRE"/>
    <property type="match status" value="1"/>
</dbReference>
<evidence type="ECO:0000256" key="4">
    <source>
        <dbReference type="ARBA" id="ARBA00023125"/>
    </source>
</evidence>
<dbReference type="InterPro" id="IPR036286">
    <property type="entry name" value="LexA/Signal_pep-like_sf"/>
</dbReference>
<dbReference type="PROSITE" id="PS50943">
    <property type="entry name" value="HTH_CROC1"/>
    <property type="match status" value="1"/>
</dbReference>
<evidence type="ECO:0000256" key="1">
    <source>
        <dbReference type="ARBA" id="ARBA00022670"/>
    </source>
</evidence>
<keyword evidence="1" id="KW-0645">Protease</keyword>
<name>A0ABW4SB25_9RHOB</name>
<dbReference type="Proteomes" id="UP001597353">
    <property type="component" value="Unassembled WGS sequence"/>
</dbReference>
<protein>
    <submittedName>
        <fullName evidence="7">Helix-turn-helix transcriptional regulator</fullName>
    </submittedName>
</protein>
<dbReference type="InterPro" id="IPR015927">
    <property type="entry name" value="Peptidase_S24_S26A/B/C"/>
</dbReference>
<sequence>MANYLANWPDKVKAKWPVDMDNRRYQYGHMQKQTFRQQMIDALDRAGMSVAELSRRSGVSYDAINKLKRRPNASTSAENAAALAEALGIEWDQGSGVIEIATKEGEPENVHLVPVYGVAASAGFGAIVDEESPVSSLAFPPAYLKRLTSSSPAHLAIISVKGDSMEPTLLDDDVVLIDTSKTSLAHDGLFVFRYDDALQVKRVGRAARRGYVTILSDNRTLYPIFEAAIQDLTVVGKVLWYGRKV</sequence>
<evidence type="ECO:0000313" key="7">
    <source>
        <dbReference type="EMBL" id="MFD1913822.1"/>
    </source>
</evidence>
<dbReference type="EMBL" id="JBHUGH010000013">
    <property type="protein sequence ID" value="MFD1913822.1"/>
    <property type="molecule type" value="Genomic_DNA"/>
</dbReference>
<dbReference type="CDD" id="cd06529">
    <property type="entry name" value="S24_LexA-like"/>
    <property type="match status" value="1"/>
</dbReference>
<keyword evidence="8" id="KW-1185">Reference proteome</keyword>
<organism evidence="7 8">
    <name type="scientific">Halodurantibacterium flavum</name>
    <dbReference type="NCBI Taxonomy" id="1382802"/>
    <lineage>
        <taxon>Bacteria</taxon>
        <taxon>Pseudomonadati</taxon>
        <taxon>Pseudomonadota</taxon>
        <taxon>Alphaproteobacteria</taxon>
        <taxon>Rhodobacterales</taxon>
        <taxon>Paracoccaceae</taxon>
        <taxon>Halodurantibacterium</taxon>
    </lineage>
</organism>
<dbReference type="PROSITE" id="PS00501">
    <property type="entry name" value="SPASE_I_1"/>
    <property type="match status" value="1"/>
</dbReference>
<dbReference type="InterPro" id="IPR039418">
    <property type="entry name" value="LexA-like"/>
</dbReference>
<keyword evidence="4" id="KW-0238">DNA-binding</keyword>
<dbReference type="InterPro" id="IPR001387">
    <property type="entry name" value="Cro/C1-type_HTH"/>
</dbReference>
<dbReference type="PANTHER" id="PTHR40661">
    <property type="match status" value="1"/>
</dbReference>
<dbReference type="Pfam" id="PF01381">
    <property type="entry name" value="HTH_3"/>
    <property type="match status" value="1"/>
</dbReference>
<keyword evidence="2" id="KW-0378">Hydrolase</keyword>
<accession>A0ABW4SB25</accession>
<dbReference type="PANTHER" id="PTHR40661:SF3">
    <property type="entry name" value="FELS-1 PROPHAGE TRANSCRIPTIONAL REGULATOR"/>
    <property type="match status" value="1"/>
</dbReference>
<proteinExistence type="predicted"/>
<evidence type="ECO:0000256" key="5">
    <source>
        <dbReference type="ARBA" id="ARBA00023163"/>
    </source>
</evidence>
<evidence type="ECO:0000256" key="2">
    <source>
        <dbReference type="ARBA" id="ARBA00022801"/>
    </source>
</evidence>
<dbReference type="Gene3D" id="1.10.260.40">
    <property type="entry name" value="lambda repressor-like DNA-binding domains"/>
    <property type="match status" value="1"/>
</dbReference>
<evidence type="ECO:0000259" key="6">
    <source>
        <dbReference type="PROSITE" id="PS50943"/>
    </source>
</evidence>
<dbReference type="RefSeq" id="WP_390264332.1">
    <property type="nucleotide sequence ID" value="NZ_JBHUGH010000013.1"/>
</dbReference>
<dbReference type="SUPFAM" id="SSF51306">
    <property type="entry name" value="LexA/Signal peptidase"/>
    <property type="match status" value="1"/>
</dbReference>
<keyword evidence="5" id="KW-0804">Transcription</keyword>
<dbReference type="InterPro" id="IPR019756">
    <property type="entry name" value="Pept_S26A_signal_pept_1_Ser-AS"/>
</dbReference>
<keyword evidence="3" id="KW-0805">Transcription regulation</keyword>
<reference evidence="8" key="1">
    <citation type="journal article" date="2019" name="Int. J. Syst. Evol. Microbiol.">
        <title>The Global Catalogue of Microorganisms (GCM) 10K type strain sequencing project: providing services to taxonomists for standard genome sequencing and annotation.</title>
        <authorList>
            <consortium name="The Broad Institute Genomics Platform"/>
            <consortium name="The Broad Institute Genome Sequencing Center for Infectious Disease"/>
            <person name="Wu L."/>
            <person name="Ma J."/>
        </authorList>
    </citation>
    <scope>NUCLEOTIDE SEQUENCE [LARGE SCALE GENOMIC DNA]</scope>
    <source>
        <strain evidence="8">CGMCC 4.7242</strain>
    </source>
</reference>
<feature type="domain" description="HTH cro/C1-type" evidence="6">
    <location>
        <begin position="39"/>
        <end position="94"/>
    </location>
</feature>
<evidence type="ECO:0000313" key="8">
    <source>
        <dbReference type="Proteomes" id="UP001597353"/>
    </source>
</evidence>
<dbReference type="SUPFAM" id="SSF47413">
    <property type="entry name" value="lambda repressor-like DNA-binding domains"/>
    <property type="match status" value="1"/>
</dbReference>
<dbReference type="SMART" id="SM00530">
    <property type="entry name" value="HTH_XRE"/>
    <property type="match status" value="1"/>
</dbReference>